<proteinExistence type="predicted"/>
<keyword evidence="2" id="KW-0472">Membrane</keyword>
<evidence type="ECO:0000313" key="3">
    <source>
        <dbReference type="EMBL" id="EHK26546.1"/>
    </source>
</evidence>
<evidence type="ECO:0000256" key="2">
    <source>
        <dbReference type="SAM" id="Phobius"/>
    </source>
</evidence>
<dbReference type="RefSeq" id="XP_013960750.1">
    <property type="nucleotide sequence ID" value="XM_014105275.1"/>
</dbReference>
<dbReference type="InParanoid" id="G9MG96"/>
<name>G9MG96_HYPVG</name>
<sequence>MGASRIHSGHVNGPRIQPLGAYTGYSKKRQNRRLNVATTFVVTGDGDGDGEAVVSTGLAAIVPDSGVGWSMHATGMENWSTLYPSACQMWKNFQAEKGRHWTTTPYSSAPMKPSKRAVPRGEDSTAQVSVPVHRRHLGPPLATPCTGARPALSDTSGSGTGLTGGLSAEMVGVSRTKSKYLYIVPLLGHPPPTCNEAEKSPQRCEGDASSSLRVKRHDDELGVKIGCLCMLHEALVNQRASTPYVSNQKGKSIWETRKHWSPSISAMRKGQGSARKEVTALVDFHPSSSVFAEFPGNLGSLAFLGGGSLRGILWSPAKVTATMQVTGYSAMYIGRFAVVPVHATLGCPICEQQFFSQSPPASTSSKKRSTNSPALVAAAFHSTATTLMLILCIFGMLVRLRSTAPVLLPSIQFQITLQTHILQRAPPAAEAAAPRLHHRL</sequence>
<dbReference type="HOGENOM" id="CLU_622647_0_0_1"/>
<accession>G9MG96</accession>
<dbReference type="VEuPathDB" id="FungiDB:TRIVIDRAFT_70527"/>
<comment type="caution">
    <text evidence="3">The sequence shown here is derived from an EMBL/GenBank/DDBJ whole genome shotgun (WGS) entry which is preliminary data.</text>
</comment>
<protein>
    <submittedName>
        <fullName evidence="3">Uncharacterized protein</fullName>
    </submittedName>
</protein>
<dbReference type="Proteomes" id="UP000007115">
    <property type="component" value="Unassembled WGS sequence"/>
</dbReference>
<evidence type="ECO:0000313" key="4">
    <source>
        <dbReference type="Proteomes" id="UP000007115"/>
    </source>
</evidence>
<dbReference type="EMBL" id="ABDF02000002">
    <property type="protein sequence ID" value="EHK26546.1"/>
    <property type="molecule type" value="Genomic_DNA"/>
</dbReference>
<keyword evidence="4" id="KW-1185">Reference proteome</keyword>
<feature type="region of interest" description="Disordered" evidence="1">
    <location>
        <begin position="104"/>
        <end position="160"/>
    </location>
</feature>
<keyword evidence="2" id="KW-1133">Transmembrane helix</keyword>
<organism evidence="3 4">
    <name type="scientific">Hypocrea virens (strain Gv29-8 / FGSC 10586)</name>
    <name type="common">Gliocladium virens</name>
    <name type="synonym">Trichoderma virens</name>
    <dbReference type="NCBI Taxonomy" id="413071"/>
    <lineage>
        <taxon>Eukaryota</taxon>
        <taxon>Fungi</taxon>
        <taxon>Dikarya</taxon>
        <taxon>Ascomycota</taxon>
        <taxon>Pezizomycotina</taxon>
        <taxon>Sordariomycetes</taxon>
        <taxon>Hypocreomycetidae</taxon>
        <taxon>Hypocreales</taxon>
        <taxon>Hypocreaceae</taxon>
        <taxon>Trichoderma</taxon>
    </lineage>
</organism>
<gene>
    <name evidence="3" type="ORF">TRIVIDRAFT_70527</name>
</gene>
<dbReference type="GeneID" id="25797353"/>
<reference evidence="3 4" key="1">
    <citation type="journal article" date="2011" name="Genome Biol.">
        <title>Comparative genome sequence analysis underscores mycoparasitism as the ancestral life style of Trichoderma.</title>
        <authorList>
            <person name="Kubicek C.P."/>
            <person name="Herrera-Estrella A."/>
            <person name="Seidl-Seiboth V."/>
            <person name="Martinez D.A."/>
            <person name="Druzhinina I.S."/>
            <person name="Thon M."/>
            <person name="Zeilinger S."/>
            <person name="Casas-Flores S."/>
            <person name="Horwitz B.A."/>
            <person name="Mukherjee P.K."/>
            <person name="Mukherjee M."/>
            <person name="Kredics L."/>
            <person name="Alcaraz L.D."/>
            <person name="Aerts A."/>
            <person name="Antal Z."/>
            <person name="Atanasova L."/>
            <person name="Cervantes-Badillo M.G."/>
            <person name="Challacombe J."/>
            <person name="Chertkov O."/>
            <person name="McCluskey K."/>
            <person name="Coulpier F."/>
            <person name="Deshpande N."/>
            <person name="von Doehren H."/>
            <person name="Ebbole D.J."/>
            <person name="Esquivel-Naranjo E.U."/>
            <person name="Fekete E."/>
            <person name="Flipphi M."/>
            <person name="Glaser F."/>
            <person name="Gomez-Rodriguez E.Y."/>
            <person name="Gruber S."/>
            <person name="Han C."/>
            <person name="Henrissat B."/>
            <person name="Hermosa R."/>
            <person name="Hernandez-Onate M."/>
            <person name="Karaffa L."/>
            <person name="Kosti I."/>
            <person name="Le Crom S."/>
            <person name="Lindquist E."/>
            <person name="Lucas S."/>
            <person name="Luebeck M."/>
            <person name="Luebeck P.S."/>
            <person name="Margeot A."/>
            <person name="Metz B."/>
            <person name="Misra M."/>
            <person name="Nevalainen H."/>
            <person name="Omann M."/>
            <person name="Packer N."/>
            <person name="Perrone G."/>
            <person name="Uresti-Rivera E.E."/>
            <person name="Salamov A."/>
            <person name="Schmoll M."/>
            <person name="Seiboth B."/>
            <person name="Shapiro H."/>
            <person name="Sukno S."/>
            <person name="Tamayo-Ramos J.A."/>
            <person name="Tisch D."/>
            <person name="Wiest A."/>
            <person name="Wilkinson H.H."/>
            <person name="Zhang M."/>
            <person name="Coutinho P.M."/>
            <person name="Kenerley C.M."/>
            <person name="Monte E."/>
            <person name="Baker S.E."/>
            <person name="Grigoriev I.V."/>
        </authorList>
    </citation>
    <scope>NUCLEOTIDE SEQUENCE [LARGE SCALE GENOMIC DNA]</scope>
    <source>
        <strain evidence="4">Gv29-8 / FGSC 10586</strain>
    </source>
</reference>
<keyword evidence="2" id="KW-0812">Transmembrane</keyword>
<dbReference type="AlphaFoldDB" id="G9MG96"/>
<feature type="transmembrane region" description="Helical" evidence="2">
    <location>
        <begin position="374"/>
        <end position="398"/>
    </location>
</feature>
<evidence type="ECO:0000256" key="1">
    <source>
        <dbReference type="SAM" id="MobiDB-lite"/>
    </source>
</evidence>